<dbReference type="Proteomes" id="UP000185374">
    <property type="component" value="Segment"/>
</dbReference>
<dbReference type="Proteomes" id="UP000185355">
    <property type="component" value="Segment"/>
</dbReference>
<evidence type="ECO:0000313" key="32">
    <source>
        <dbReference type="EMBL" id="AIX36532.1"/>
    </source>
</evidence>
<dbReference type="Proteomes" id="UP000185364">
    <property type="component" value="Segment"/>
</dbReference>
<dbReference type="Proteomes" id="UP000185354">
    <property type="component" value="Segment"/>
</dbReference>
<proteinExistence type="predicted"/>
<dbReference type="Proteomes" id="UP000185345">
    <property type="component" value="Segment"/>
</dbReference>
<evidence type="ECO:0000313" key="13">
    <source>
        <dbReference type="EMBL" id="AIX21218.1"/>
    </source>
</evidence>
<evidence type="ECO:0000313" key="4">
    <source>
        <dbReference type="EMBL" id="AIX15589.1"/>
    </source>
</evidence>
<dbReference type="Proteomes" id="UP000185371">
    <property type="component" value="Segment"/>
</dbReference>
<evidence type="ECO:0000313" key="2">
    <source>
        <dbReference type="EMBL" id="AIX14944.1"/>
    </source>
</evidence>
<evidence type="ECO:0000313" key="29">
    <source>
        <dbReference type="EMBL" id="AIX35876.1"/>
    </source>
</evidence>
<evidence type="ECO:0000313" key="5">
    <source>
        <dbReference type="EMBL" id="AIX16019.1"/>
    </source>
</evidence>
<dbReference type="Proteomes" id="UP000185363">
    <property type="component" value="Segment"/>
</dbReference>
<dbReference type="EMBL" id="KJ019129">
    <property type="protein sequence ID" value="AIX38328.1"/>
    <property type="molecule type" value="Genomic_DNA"/>
</dbReference>
<dbReference type="Proteomes" id="UP000185368">
    <property type="component" value="Segment"/>
</dbReference>
<dbReference type="EMBL" id="KJ019047">
    <property type="protein sequence ID" value="AIX18917.1"/>
    <property type="molecule type" value="Genomic_DNA"/>
</dbReference>
<dbReference type="EMBL" id="KJ019117">
    <property type="protein sequence ID" value="AIX35658.1"/>
    <property type="molecule type" value="Genomic_DNA"/>
</dbReference>
<dbReference type="EMBL" id="KJ019112">
    <property type="protein sequence ID" value="AIX34592.1"/>
    <property type="molecule type" value="Genomic_DNA"/>
</dbReference>
<evidence type="ECO:0000313" key="26">
    <source>
        <dbReference type="EMBL" id="AIX34812.1"/>
    </source>
</evidence>
<evidence type="ECO:0000313" key="39">
    <source>
        <dbReference type="EMBL" id="AIX38764.1"/>
    </source>
</evidence>
<dbReference type="Proteomes" id="UP000185372">
    <property type="component" value="Genome"/>
</dbReference>
<dbReference type="Proteomes" id="UP000185381">
    <property type="component" value="Genome"/>
</dbReference>
<dbReference type="Proteomes" id="UP000185346">
    <property type="component" value="Segment"/>
</dbReference>
<dbReference type="EMBL" id="KJ019032">
    <property type="protein sequence ID" value="AIX15589.1"/>
    <property type="molecule type" value="Genomic_DNA"/>
</dbReference>
<dbReference type="EMBL" id="KJ019118">
    <property type="protein sequence ID" value="AIX35876.1"/>
    <property type="molecule type" value="Genomic_DNA"/>
</dbReference>
<dbReference type="Proteomes" id="UP000185384">
    <property type="component" value="Segment"/>
</dbReference>
<evidence type="ECO:0000313" key="6">
    <source>
        <dbReference type="EMBL" id="AIX16235.1"/>
    </source>
</evidence>
<evidence type="ECO:0000313" key="42">
    <source>
        <dbReference type="EMBL" id="AIX40694.1"/>
    </source>
</evidence>
<dbReference type="GeneID" id="24171524"/>
<dbReference type="EMBL" id="KJ019165">
    <property type="protein sequence ID" value="AIX47029.1"/>
    <property type="molecule type" value="Genomic_DNA"/>
</dbReference>
<dbReference type="Proteomes" id="UP000185382">
    <property type="component" value="Segment"/>
</dbReference>
<evidence type="ECO:0000313" key="40">
    <source>
        <dbReference type="EMBL" id="AIX39839.1"/>
    </source>
</evidence>
<evidence type="ECO:0000313" key="16">
    <source>
        <dbReference type="EMBL" id="AIX24673.1"/>
    </source>
</evidence>
<dbReference type="EMBL" id="KJ019057">
    <property type="protein sequence ID" value="AIX21218.1"/>
    <property type="molecule type" value="Genomic_DNA"/>
</dbReference>
<dbReference type="Proteomes" id="UP000185352">
    <property type="component" value="Segment"/>
</dbReference>
<dbReference type="Proteomes" id="UP000185379">
    <property type="component" value="Segment"/>
</dbReference>
<dbReference type="EMBL" id="KJ019160">
    <property type="protein sequence ID" value="AIX45950.1"/>
    <property type="molecule type" value="Genomic_DNA"/>
</dbReference>
<evidence type="ECO:0000313" key="25">
    <source>
        <dbReference type="EMBL" id="AIX34592.1"/>
    </source>
</evidence>
<evidence type="ECO:0000313" key="35">
    <source>
        <dbReference type="EMBL" id="AIX37677.1"/>
    </source>
</evidence>
<evidence type="ECO:0000313" key="9">
    <source>
        <dbReference type="EMBL" id="AIX18917.1"/>
    </source>
</evidence>
<evidence type="ECO:0000313" key="21">
    <source>
        <dbReference type="EMBL" id="AIX25975.1"/>
    </source>
</evidence>
<dbReference type="EMBL" id="KJ019074">
    <property type="protein sequence ID" value="AIX25109.1"/>
    <property type="molecule type" value="Genomic_DNA"/>
</dbReference>
<dbReference type="Proteomes" id="UP000185361">
    <property type="component" value="Segment"/>
</dbReference>
<dbReference type="EMBL" id="KJ019070">
    <property type="protein sequence ID" value="AIX24239.1"/>
    <property type="molecule type" value="Genomic_DNA"/>
</dbReference>
<evidence type="ECO:0000313" key="37">
    <source>
        <dbReference type="EMBL" id="AIX38328.1"/>
    </source>
</evidence>
<dbReference type="Proteomes" id="UP000185369">
    <property type="component" value="Segment"/>
</dbReference>
<dbReference type="Proteomes" id="UP000185383">
    <property type="component" value="Segment"/>
</dbReference>
<gene>
    <name evidence="40" type="ORF">Syn7803C102_113</name>
    <name evidence="41" type="ORF">Syn7803C108_114</name>
    <name evidence="42" type="ORF">Syn7803C109_113</name>
    <name evidence="43" type="ORF">Syn7803C35_113</name>
    <name evidence="44" type="ORF">Syn7803C37_114</name>
    <name evidence="45" type="ORF">Syn7803C39_113</name>
    <name evidence="46" type="ORF">Syn7803C40_113</name>
    <name evidence="1" type="ORF">Syn7803C45_114</name>
    <name evidence="2" type="ORF">Syn7803C46_113</name>
    <name evidence="3" type="ORF">Syn7803C48_113</name>
    <name evidence="4" type="ORF">Syn7803C49_113</name>
    <name evidence="5" type="ORF">Syn7803C54_114</name>
    <name evidence="6" type="ORF">Syn7803C55_110</name>
    <name evidence="7" type="ORF">Syn7803C57_113</name>
    <name evidence="8" type="ORF">Syn7803C72_113</name>
    <name evidence="9" type="ORF">Syn7803C73_113</name>
    <name evidence="10" type="ORF">Syn7803C75_114</name>
    <name evidence="11" type="ORF">Syn7803C77_113</name>
    <name evidence="12" type="ORF">Syn7803C88_113</name>
    <name evidence="13" type="ORF">Syn7803C89_113</name>
    <name evidence="14" type="ORF">Syn7803C93_113</name>
    <name evidence="15" type="ORF">Syn7803US104_114</name>
    <name evidence="16" type="ORF">Syn7803US108_113</name>
    <name evidence="17" type="ORF">Syn7803US109_114</name>
    <name evidence="18" type="ORF">Syn7803US110_113</name>
    <name evidence="19" type="ORF">Syn7803US111_113</name>
    <name evidence="20" type="ORF">Syn7803US113_113</name>
    <name evidence="21" type="ORF">Syn7803US114_113</name>
    <name evidence="22" type="ORF">Syn7803US115_112</name>
    <name evidence="23" type="ORF">Syn7803US116_113</name>
    <name evidence="24" type="ORF">Syn7803US122_113</name>
    <name evidence="25" type="ORF">Syn7803US59_113</name>
    <name evidence="26" type="ORF">Syn7803US5_114</name>
    <name evidence="27" type="ORF">Syn7803US61_112</name>
    <name evidence="28" type="ORF">Syn7803US63_112</name>
    <name evidence="29" type="ORF">Syn7803US64_113</name>
    <name evidence="30" type="ORF">Syn7803US65_115</name>
    <name evidence="31" type="ORF">Syn7803US71_113</name>
    <name evidence="32" type="ORF">Syn7803US78_113</name>
    <name evidence="33" type="ORF">Syn7803US80_115</name>
    <name evidence="34" type="ORF">Syn7803US82_113</name>
    <name evidence="35" type="ORF">Syn7803US83_113</name>
    <name evidence="36" type="ORF">Syn7803US85_113</name>
    <name evidence="37" type="ORF">Syn7803US89_113</name>
    <name evidence="38" type="ORF">Syn7803US94_114</name>
    <name evidence="39" type="ORF">Syn7803US95_114</name>
</gene>
<evidence type="ECO:0000313" key="24">
    <source>
        <dbReference type="EMBL" id="AIX27046.1"/>
    </source>
</evidence>
<dbReference type="EMBL" id="KJ019136">
    <property type="protein sequence ID" value="AIX39839.1"/>
    <property type="molecule type" value="Genomic_DNA"/>
</dbReference>
<organism evidence="16 50">
    <name type="scientific">Synechococcus phage ACG-2014d</name>
    <dbReference type="NCBI Taxonomy" id="1493509"/>
    <lineage>
        <taxon>Viruses</taxon>
        <taxon>Duplodnaviria</taxon>
        <taxon>Heunggongvirae</taxon>
        <taxon>Uroviricota</taxon>
        <taxon>Caudoviricetes</taxon>
        <taxon>Pantevenvirales</taxon>
        <taxon>Kyanoviridae</taxon>
        <taxon>Lowelvirus</taxon>
        <taxon>Lowelvirus tuscon4d</taxon>
    </lineage>
</organism>
<dbReference type="Proteomes" id="UP000185360">
    <property type="component" value="Genome"/>
</dbReference>
<dbReference type="Proteomes" id="UP000185351">
    <property type="component" value="Segment"/>
</dbReference>
<dbReference type="EMBL" id="KJ019125">
    <property type="protein sequence ID" value="AIX37459.1"/>
    <property type="molecule type" value="Genomic_DNA"/>
</dbReference>
<evidence type="ECO:0000313" key="12">
    <source>
        <dbReference type="EMBL" id="AIX21001.1"/>
    </source>
</evidence>
<evidence type="ECO:0000313" key="33">
    <source>
        <dbReference type="EMBL" id="AIX37241.1"/>
    </source>
</evidence>
<evidence type="ECO:0000313" key="48">
    <source>
        <dbReference type="Proteomes" id="UP000185343"/>
    </source>
</evidence>
<evidence type="ECO:0000313" key="27">
    <source>
        <dbReference type="EMBL" id="AIX35236.1"/>
    </source>
</evidence>
<dbReference type="RefSeq" id="YP_009133456.1">
    <property type="nucleotide sequence ID" value="NC_026923.1"/>
</dbReference>
<evidence type="ECO:0000313" key="45">
    <source>
        <dbReference type="EMBL" id="AIX46812.1"/>
    </source>
</evidence>
<keyword evidence="49" id="KW-1185">Reference proteome</keyword>
<evidence type="ECO:0000313" key="18">
    <source>
        <dbReference type="EMBL" id="AIX25109.1"/>
    </source>
</evidence>
<evidence type="ECO:0000313" key="23">
    <source>
        <dbReference type="EMBL" id="AIX26410.1"/>
    </source>
</evidence>
<evidence type="ECO:0000313" key="47">
    <source>
        <dbReference type="Proteomes" id="UP000033003"/>
    </source>
</evidence>
<dbReference type="Proteomes" id="UP000185380">
    <property type="component" value="Segment"/>
</dbReference>
<dbReference type="Proteomes" id="UP000185357">
    <property type="component" value="Segment"/>
</dbReference>
<evidence type="ECO:0000313" key="10">
    <source>
        <dbReference type="EMBL" id="AIX19136.1"/>
    </source>
</evidence>
<dbReference type="Proteomes" id="UP000185343">
    <property type="component" value="Segment"/>
</dbReference>
<accession>A0A0E3HD90</accession>
<dbReference type="EMBL" id="KJ019162">
    <property type="protein sequence ID" value="AIX46387.1"/>
    <property type="molecule type" value="Genomic_DNA"/>
</dbReference>
<dbReference type="KEGG" id="vg:24171524"/>
<dbReference type="Proteomes" id="UP000185344">
    <property type="component" value="Segment"/>
</dbReference>
<evidence type="ECO:0000313" key="1">
    <source>
        <dbReference type="EMBL" id="AIX14725.1"/>
    </source>
</evidence>
<dbReference type="Proteomes" id="UP000185353">
    <property type="component" value="Segment"/>
</dbReference>
<dbReference type="EMBL" id="KJ019126">
    <property type="protein sequence ID" value="AIX37677.1"/>
    <property type="molecule type" value="Genomic_DNA"/>
</dbReference>
<dbReference type="EMBL" id="KJ019034">
    <property type="protein sequence ID" value="AIX16019.1"/>
    <property type="molecule type" value="Genomic_DNA"/>
</dbReference>
<dbReference type="EMBL" id="KJ019164">
    <property type="protein sequence ID" value="AIX46812.1"/>
    <property type="molecule type" value="Genomic_DNA"/>
</dbReference>
<dbReference type="Proteomes" id="UP000185367">
    <property type="component" value="Segment"/>
</dbReference>
<dbReference type="Proteomes" id="UP000185373">
    <property type="component" value="Segment"/>
</dbReference>
<evidence type="ECO:0000313" key="38">
    <source>
        <dbReference type="EMBL" id="AIX38546.1"/>
    </source>
</evidence>
<dbReference type="EMBL" id="KJ019120">
    <property type="protein sequence ID" value="AIX36315.1"/>
    <property type="molecule type" value="Genomic_DNA"/>
</dbReference>
<evidence type="ECO:0000313" key="44">
    <source>
        <dbReference type="EMBL" id="AIX46387.1"/>
    </source>
</evidence>
<dbReference type="EMBL" id="KJ019077">
    <property type="protein sequence ID" value="AIX25757.1"/>
    <property type="molecule type" value="Genomic_DNA"/>
</dbReference>
<evidence type="ECO:0000313" key="50">
    <source>
        <dbReference type="Proteomes" id="UP000185382"/>
    </source>
</evidence>
<evidence type="ECO:0000313" key="20">
    <source>
        <dbReference type="EMBL" id="AIX25757.1"/>
    </source>
</evidence>
<sequence length="67" mass="7845">MKTRWDFEYYYKGDERKYSGHVYANTQMQACINFQKAYKNAFMIGYPHPTSKSTSGQETIATDSLNM</sequence>
<dbReference type="EMBL" id="KJ019121">
    <property type="protein sequence ID" value="AIX36532.1"/>
    <property type="molecule type" value="Genomic_DNA"/>
</dbReference>
<dbReference type="Proteomes" id="UP000185349">
    <property type="component" value="Segment"/>
</dbReference>
<dbReference type="EMBL" id="KJ019028">
    <property type="protein sequence ID" value="AIX14725.1"/>
    <property type="molecule type" value="Genomic_DNA"/>
</dbReference>
<dbReference type="EMBL" id="KJ019140">
    <property type="protein sequence ID" value="AIX40694.1"/>
    <property type="molecule type" value="Genomic_DNA"/>
</dbReference>
<evidence type="ECO:0000313" key="41">
    <source>
        <dbReference type="EMBL" id="AIX40476.1"/>
    </source>
</evidence>
<dbReference type="Proteomes" id="UP000185370">
    <property type="component" value="Segment"/>
</dbReference>
<dbReference type="EMBL" id="KJ019031">
    <property type="protein sequence ID" value="AIX15371.1"/>
    <property type="molecule type" value="Genomic_DNA"/>
</dbReference>
<dbReference type="EMBL" id="KJ019075">
    <property type="protein sequence ID" value="AIX25328.1"/>
    <property type="molecule type" value="Genomic_DNA"/>
</dbReference>
<dbReference type="EMBL" id="KJ019056">
    <property type="protein sequence ID" value="AIX21001.1"/>
    <property type="molecule type" value="Genomic_DNA"/>
</dbReference>
<dbReference type="EMBL" id="KJ019036">
    <property type="protein sequence ID" value="AIX16420.1"/>
    <property type="molecule type" value="Genomic_DNA"/>
</dbReference>
<dbReference type="Proteomes" id="UP000185376">
    <property type="component" value="Segment"/>
</dbReference>
<evidence type="ECO:0000313" key="14">
    <source>
        <dbReference type="EMBL" id="AIX22447.1"/>
    </source>
</evidence>
<evidence type="ECO:0000313" key="8">
    <source>
        <dbReference type="EMBL" id="AIX18699.1"/>
    </source>
</evidence>
<evidence type="ECO:0000313" key="28">
    <source>
        <dbReference type="EMBL" id="AIX35658.1"/>
    </source>
</evidence>
<dbReference type="EMBL" id="KJ019078">
    <property type="protein sequence ID" value="AIX25975.1"/>
    <property type="molecule type" value="Genomic_DNA"/>
</dbReference>
<evidence type="ECO:0000313" key="46">
    <source>
        <dbReference type="EMBL" id="AIX47029.1"/>
    </source>
</evidence>
<dbReference type="Proteomes" id="UP000185366">
    <property type="component" value="Segment"/>
</dbReference>
<evidence type="ECO:0000313" key="43">
    <source>
        <dbReference type="EMBL" id="AIX45950.1"/>
    </source>
</evidence>
<dbReference type="EMBL" id="KJ019046">
    <property type="protein sequence ID" value="AIX18699.1"/>
    <property type="molecule type" value="Genomic_DNA"/>
</dbReference>
<evidence type="ECO:0000313" key="22">
    <source>
        <dbReference type="EMBL" id="AIX26192.1"/>
    </source>
</evidence>
<evidence type="ECO:0000313" key="49">
    <source>
        <dbReference type="Proteomes" id="UP000185365"/>
    </source>
</evidence>
<dbReference type="EMBL" id="KJ019127">
    <property type="protein sequence ID" value="AIX37895.1"/>
    <property type="molecule type" value="Genomic_DNA"/>
</dbReference>
<dbReference type="Proteomes" id="UP000185378">
    <property type="component" value="Segment"/>
</dbReference>
<evidence type="ECO:0000313" key="36">
    <source>
        <dbReference type="EMBL" id="AIX37895.1"/>
    </source>
</evidence>
<dbReference type="Proteomes" id="UP000185386">
    <property type="component" value="Segment"/>
</dbReference>
<evidence type="ECO:0000313" key="34">
    <source>
        <dbReference type="EMBL" id="AIX37459.1"/>
    </source>
</evidence>
<name>A0A0E3HD90_9CAUD</name>
<dbReference type="Proteomes" id="UP000185358">
    <property type="component" value="Segment"/>
</dbReference>
<evidence type="ECO:0000313" key="30">
    <source>
        <dbReference type="EMBL" id="AIX36097.1"/>
    </source>
</evidence>
<dbReference type="Proteomes" id="UP000185377">
    <property type="component" value="Segment"/>
</dbReference>
<dbReference type="Proteomes" id="UP000185375">
    <property type="component" value="Segment"/>
</dbReference>
<dbReference type="EMBL" id="KJ019048">
    <property type="protein sequence ID" value="AIX19136.1"/>
    <property type="molecule type" value="Genomic_DNA"/>
</dbReference>
<evidence type="ECO:0000313" key="3">
    <source>
        <dbReference type="EMBL" id="AIX15371.1"/>
    </source>
</evidence>
<dbReference type="Proteomes" id="UP000185359">
    <property type="component" value="Segment"/>
</dbReference>
<dbReference type="EMBL" id="KJ019062">
    <property type="protein sequence ID" value="AIX22447.1"/>
    <property type="molecule type" value="Genomic_DNA"/>
</dbReference>
<dbReference type="EMBL" id="KJ019073">
    <property type="protein sequence ID" value="AIX24892.1"/>
    <property type="molecule type" value="Genomic_DNA"/>
</dbReference>
<dbReference type="EMBL" id="KJ019113">
    <property type="protein sequence ID" value="AIX34812.1"/>
    <property type="molecule type" value="Genomic_DNA"/>
</dbReference>
<protein>
    <submittedName>
        <fullName evidence="16">Uncharacterized protein</fullName>
    </submittedName>
</protein>
<dbReference type="EMBL" id="KJ019130">
    <property type="protein sequence ID" value="AIX38546.1"/>
    <property type="molecule type" value="Genomic_DNA"/>
</dbReference>
<dbReference type="EMBL" id="KJ019029">
    <property type="protein sequence ID" value="AIX14944.1"/>
    <property type="molecule type" value="Genomic_DNA"/>
</dbReference>
<dbReference type="EMBL" id="KJ019079">
    <property type="protein sequence ID" value="AIX26192.1"/>
    <property type="molecule type" value="Genomic_DNA"/>
</dbReference>
<dbReference type="Proteomes" id="UP000185348">
    <property type="component" value="Segment"/>
</dbReference>
<dbReference type="EMBL" id="KJ019083">
    <property type="protein sequence ID" value="AIX27046.1"/>
    <property type="molecule type" value="Genomic_DNA"/>
</dbReference>
<dbReference type="EMBL" id="KJ019050">
    <property type="protein sequence ID" value="AIX19570.1"/>
    <property type="molecule type" value="Genomic_DNA"/>
</dbReference>
<evidence type="ECO:0000313" key="19">
    <source>
        <dbReference type="EMBL" id="AIX25328.1"/>
    </source>
</evidence>
<evidence type="ECO:0000313" key="31">
    <source>
        <dbReference type="EMBL" id="AIX36315.1"/>
    </source>
</evidence>
<dbReference type="EMBL" id="KJ019080">
    <property type="protein sequence ID" value="AIX26410.1"/>
    <property type="molecule type" value="Genomic_DNA"/>
</dbReference>
<dbReference type="Proteomes" id="UP000185347">
    <property type="component" value="Segment"/>
</dbReference>
<dbReference type="EMBL" id="KJ019115">
    <property type="protein sequence ID" value="AIX35236.1"/>
    <property type="molecule type" value="Genomic_DNA"/>
</dbReference>
<dbReference type="Proteomes" id="UP000185385">
    <property type="component" value="Segment"/>
</dbReference>
<dbReference type="Proteomes" id="UP000220606">
    <property type="component" value="Segment"/>
</dbReference>
<dbReference type="Proteomes" id="UP000185365">
    <property type="component" value="Segment"/>
</dbReference>
<dbReference type="EMBL" id="KJ019131">
    <property type="protein sequence ID" value="AIX38764.1"/>
    <property type="molecule type" value="Genomic_DNA"/>
</dbReference>
<reference evidence="47 48" key="1">
    <citation type="submission" date="2013-12" db="EMBL/GenBank/DDBJ databases">
        <title>Ecological redundancy of diverse viral populations within a natural community.</title>
        <authorList>
            <person name="Gregory A.C."/>
            <person name="LaButti K."/>
            <person name="Copeland A."/>
            <person name="Woyke T."/>
            <person name="Sullivan M.B."/>
        </authorList>
    </citation>
    <scope>NUCLEOTIDE SEQUENCE [LARGE SCALE GENOMIC DNA]</scope>
    <source>
        <strain evidence="40">Syn7803C102</strain>
        <strain evidence="41">Syn7803C108</strain>
        <strain evidence="42">Syn7803C109</strain>
        <strain evidence="43">Syn7803C35</strain>
        <strain evidence="44">Syn7803C37</strain>
        <strain evidence="45">Syn7803C39</strain>
        <strain evidence="46">Syn7803C40</strain>
        <strain evidence="1">Syn7803C45</strain>
        <strain evidence="2">Syn7803C46</strain>
        <strain evidence="3">Syn7803C48</strain>
        <strain evidence="4">Syn7803C49</strain>
        <strain evidence="5">Syn7803C54</strain>
        <strain evidence="6">Syn7803C55</strain>
        <strain evidence="7">Syn7803C57</strain>
        <strain evidence="8">Syn7803C72</strain>
        <strain evidence="9">Syn7803C73</strain>
        <strain evidence="10">Syn7803C75</strain>
        <strain evidence="11">Syn7803C77</strain>
        <strain evidence="12">Syn7803C88</strain>
        <strain evidence="13">Syn7803C89</strain>
        <strain evidence="14">Syn7803C93</strain>
        <strain evidence="15">Syn7803US104</strain>
        <strain evidence="16">Syn7803US108</strain>
        <strain evidence="17">Syn7803US109</strain>
        <strain evidence="18">Syn7803US110</strain>
        <strain evidence="19">Syn7803US111</strain>
        <strain evidence="20">Syn7803US113</strain>
        <strain evidence="21">Syn7803US114</strain>
        <strain evidence="22">Syn7803US115</strain>
        <strain evidence="23">Syn7803US116</strain>
        <strain evidence="24">Syn7803US122</strain>
        <strain evidence="26">Syn7803US5</strain>
        <strain evidence="25">Syn7803US59</strain>
        <strain evidence="27">Syn7803US61</strain>
        <strain evidence="28">Syn7803US63</strain>
        <strain evidence="29">Syn7803US64</strain>
        <strain evidence="30">Syn7803US65</strain>
        <strain evidence="31">Syn7803US71</strain>
        <strain evidence="32">Syn7803US78</strain>
        <strain evidence="33">Syn7803US80</strain>
        <strain evidence="34">Syn7803US82</strain>
        <strain evidence="35">Syn7803US83</strain>
        <strain evidence="36">Syn7803US85</strain>
        <strain evidence="37">Syn7803US89</strain>
        <strain evidence="38">Syn7803US94</strain>
        <strain evidence="39">Syn7803US95</strain>
    </source>
</reference>
<dbReference type="Proteomes" id="UP000033003">
    <property type="component" value="Segment"/>
</dbReference>
<dbReference type="Proteomes" id="UP000185362">
    <property type="component" value="Segment"/>
</dbReference>
<dbReference type="Proteomes" id="UP000185356">
    <property type="component" value="Segment"/>
</dbReference>
<dbReference type="EMBL" id="KJ019139">
    <property type="protein sequence ID" value="AIX40476.1"/>
    <property type="molecule type" value="Genomic_DNA"/>
</dbReference>
<dbReference type="Proteomes" id="UP000185350">
    <property type="component" value="Segment"/>
</dbReference>
<evidence type="ECO:0000313" key="15">
    <source>
        <dbReference type="EMBL" id="AIX24239.1"/>
    </source>
</evidence>
<dbReference type="EMBL" id="KJ019035">
    <property type="protein sequence ID" value="AIX16235.1"/>
    <property type="molecule type" value="Genomic_DNA"/>
</dbReference>
<dbReference type="OrthoDB" id="37222at10239"/>
<dbReference type="EMBL" id="KJ019119">
    <property type="protein sequence ID" value="AIX36097.1"/>
    <property type="molecule type" value="Genomic_DNA"/>
</dbReference>
<evidence type="ECO:0000313" key="7">
    <source>
        <dbReference type="EMBL" id="AIX16420.1"/>
    </source>
</evidence>
<dbReference type="EMBL" id="KJ019124">
    <property type="protein sequence ID" value="AIX37241.1"/>
    <property type="molecule type" value="Genomic_DNA"/>
</dbReference>
<evidence type="ECO:0000313" key="11">
    <source>
        <dbReference type="EMBL" id="AIX19570.1"/>
    </source>
</evidence>
<evidence type="ECO:0000313" key="17">
    <source>
        <dbReference type="EMBL" id="AIX24892.1"/>
    </source>
</evidence>
<dbReference type="EMBL" id="KJ019072">
    <property type="protein sequence ID" value="AIX24673.1"/>
    <property type="molecule type" value="Genomic_DNA"/>
</dbReference>